<feature type="compositionally biased region" description="Polar residues" evidence="6">
    <location>
        <begin position="358"/>
        <end position="370"/>
    </location>
</feature>
<proteinExistence type="inferred from homology"/>
<comment type="subunit">
    <text evidence="5">Interacts with CHMP1A, CHMP1B, VPS4A and VTA1. Interacts with SPAST, STAMBP, and USP8. May interact with VPS37B. May associate with the ESCRT-I complex. Interacts with MITD1, in competition with VSP4. Interacts with SPART (via MIT domain); leading to the recruitment of SPART to midbodies. Interacts with SPAST.</text>
</comment>
<evidence type="ECO:0000313" key="7">
    <source>
        <dbReference type="EMBL" id="MDE45312.1"/>
    </source>
</evidence>
<dbReference type="EMBL" id="GGYP01000541">
    <property type="protein sequence ID" value="MDE45312.1"/>
    <property type="molecule type" value="Transcribed_RNA"/>
</dbReference>
<dbReference type="GO" id="GO:0015031">
    <property type="term" value="P:protein transport"/>
    <property type="evidence" value="ECO:0007669"/>
    <property type="project" value="InterPro"/>
</dbReference>
<evidence type="ECO:0000256" key="6">
    <source>
        <dbReference type="SAM" id="MobiDB-lite"/>
    </source>
</evidence>
<dbReference type="PANTHER" id="PTHR12161:SF5">
    <property type="entry name" value="IST1 HOMOLOG"/>
    <property type="match status" value="1"/>
</dbReference>
<evidence type="ECO:0000256" key="4">
    <source>
        <dbReference type="ARBA" id="ARBA00046124"/>
    </source>
</evidence>
<comment type="function">
    <text evidence="4">ESCRT-III-like protein involved in cytokinesis, nuclear envelope reassembly and endosomal tubulation. Is required for efficient abscission during cytokinesis. Involved in recruiting VPS4A and/or VPS4B to the midbody of dividing cells. During late anaphase, involved in nuclear envelope reassembly and mitotic spindle disassembly together with the ESCRT-III complex: IST1 acts by mediating the recruitment of SPAST to the nuclear membrane, leading to microtubule severing. Recruited to the reforming nuclear envelope (NE) during anaphase by LEMD2. Regulates early endosomal tubulation together with the ESCRT-III complex by mediating the recruitment of SPAST.</text>
</comment>
<dbReference type="Pfam" id="PF03398">
    <property type="entry name" value="Ist1"/>
    <property type="match status" value="1"/>
</dbReference>
<evidence type="ECO:0000256" key="5">
    <source>
        <dbReference type="ARBA" id="ARBA00046920"/>
    </source>
</evidence>
<feature type="compositionally biased region" description="Pro residues" evidence="6">
    <location>
        <begin position="246"/>
        <end position="259"/>
    </location>
</feature>
<comment type="similarity">
    <text evidence="1">Belongs to the IST1 family.</text>
</comment>
<reference evidence="7" key="1">
    <citation type="submission" date="2018-10" db="EMBL/GenBank/DDBJ databases">
        <title>Transcriptome assembly of Aceria tosichella (Wheat curl mite) Type 2.</title>
        <authorList>
            <person name="Scully E.D."/>
            <person name="Geib S.M."/>
            <person name="Palmer N.A."/>
            <person name="Gupta A.K."/>
            <person name="Sarath G."/>
            <person name="Tatineni S."/>
        </authorList>
    </citation>
    <scope>NUCLEOTIDE SEQUENCE</scope>
    <source>
        <strain evidence="7">LincolnNE</strain>
    </source>
</reference>
<sequence>MSVDYAKLKTNLNLIMHRLKLVEKKKMELNQKARRTIAEFLNAGKVDRARIRVEQIVREDYIVEAMDLVESYCDFLISRFGQLQSTETVDEGLATAISSLIWVSPFFESDVPELKTIADQLGRKYGKQYVIAARENTLKTVNETLIKKMSVQVPSKVLVEKYLVEIAKDQKIDYKPDPRVMKESEALNSTAFGQAISSDDDDDNRGGGGGGQRQSGQAPQSGFNLINLGDHYPRSPITQPSFNPYGQPPPLPSEPPLGPSQPVGPVDLMTDTIDATAPSAQLPIGFNLSSTTDTSTGSSSSATNQSTRLSDSSKDSSSKTKPLHSANDSLPEQKQQKSGASSSGNQEGAGGPPPNYDSVVNKSTNQTQYYSFGPDSSFAPHHGSKDDLNDTLPELPPVPKDVNDGGAHGSNSDERLDLEDLTRRFEELKNKKN</sequence>
<evidence type="ECO:0000256" key="1">
    <source>
        <dbReference type="ARBA" id="ARBA00005536"/>
    </source>
</evidence>
<evidence type="ECO:0000256" key="2">
    <source>
        <dbReference type="ARBA" id="ARBA00014513"/>
    </source>
</evidence>
<protein>
    <recommendedName>
        <fullName evidence="2">IST1 homolog</fullName>
    </recommendedName>
    <alternativeName>
        <fullName evidence="3">Charged multivesicular body protein 8</fullName>
    </alternativeName>
</protein>
<dbReference type="InterPro" id="IPR042277">
    <property type="entry name" value="IST1-like"/>
</dbReference>
<accession>A0A6G1S5S3</accession>
<name>A0A6G1S5S3_9ACAR</name>
<dbReference type="FunFam" id="1.20.1260.60:FF:000002">
    <property type="entry name" value="Vacuolar protein sorting-associated protein IST1"/>
    <property type="match status" value="1"/>
</dbReference>
<feature type="compositionally biased region" description="Low complexity" evidence="6">
    <location>
        <begin position="336"/>
        <end position="346"/>
    </location>
</feature>
<dbReference type="InterPro" id="IPR005061">
    <property type="entry name" value="Ist1"/>
</dbReference>
<feature type="compositionally biased region" description="Basic and acidic residues" evidence="6">
    <location>
        <begin position="411"/>
        <end position="420"/>
    </location>
</feature>
<evidence type="ECO:0000313" key="8">
    <source>
        <dbReference type="EMBL" id="MDE49622.1"/>
    </source>
</evidence>
<feature type="region of interest" description="Disordered" evidence="6">
    <location>
        <begin position="193"/>
        <end position="420"/>
    </location>
</feature>
<dbReference type="Gene3D" id="1.20.1260.60">
    <property type="entry name" value="Vacuolar protein sorting-associated protein Ist1"/>
    <property type="match status" value="1"/>
</dbReference>
<dbReference type="EMBL" id="GGYP01004851">
    <property type="protein sequence ID" value="MDE49622.1"/>
    <property type="molecule type" value="Transcribed_RNA"/>
</dbReference>
<dbReference type="PANTHER" id="PTHR12161">
    <property type="entry name" value="IST1 FAMILY MEMBER"/>
    <property type="match status" value="1"/>
</dbReference>
<gene>
    <name evidence="7" type="primary">IST1_0</name>
    <name evidence="8" type="synonym">IST1_1</name>
    <name evidence="7" type="ORF">g.7187</name>
    <name evidence="8" type="ORF">g.7188</name>
</gene>
<evidence type="ECO:0000256" key="3">
    <source>
        <dbReference type="ARBA" id="ARBA00032374"/>
    </source>
</evidence>
<feature type="compositionally biased region" description="Low complexity" evidence="6">
    <location>
        <begin position="289"/>
        <end position="310"/>
    </location>
</feature>
<organism evidence="7">
    <name type="scientific">Aceria tosichella</name>
    <name type="common">wheat curl mite</name>
    <dbReference type="NCBI Taxonomy" id="561515"/>
    <lineage>
        <taxon>Eukaryota</taxon>
        <taxon>Metazoa</taxon>
        <taxon>Ecdysozoa</taxon>
        <taxon>Arthropoda</taxon>
        <taxon>Chelicerata</taxon>
        <taxon>Arachnida</taxon>
        <taxon>Acari</taxon>
        <taxon>Acariformes</taxon>
        <taxon>Trombidiformes</taxon>
        <taxon>Prostigmata</taxon>
        <taxon>Eupodina</taxon>
        <taxon>Eriophyoidea</taxon>
        <taxon>Eriophyidae</taxon>
        <taxon>Eriophyinae</taxon>
        <taxon>Aceriini</taxon>
        <taxon>Aceria</taxon>
    </lineage>
</organism>
<dbReference type="AlphaFoldDB" id="A0A6G1S5S3"/>